<evidence type="ECO:0000256" key="3">
    <source>
        <dbReference type="ARBA" id="ARBA00022525"/>
    </source>
</evidence>
<reference evidence="12" key="1">
    <citation type="journal article" date="2019" name="Int. J. Syst. Evol. Microbiol.">
        <title>The Global Catalogue of Microorganisms (GCM) 10K type strain sequencing project: providing services to taxonomists for standard genome sequencing and annotation.</title>
        <authorList>
            <consortium name="The Broad Institute Genomics Platform"/>
            <consortium name="The Broad Institute Genome Sequencing Center for Infectious Disease"/>
            <person name="Wu L."/>
            <person name="Ma J."/>
        </authorList>
    </citation>
    <scope>NUCLEOTIDE SEQUENCE [LARGE SCALE GENOMIC DNA]</scope>
    <source>
        <strain evidence="12">CGMCC 1.15342</strain>
    </source>
</reference>
<proteinExistence type="inferred from homology"/>
<comment type="caution">
    <text evidence="11">The sequence shown here is derived from an EMBL/GenBank/DDBJ whole genome shotgun (WGS) entry which is preliminary data.</text>
</comment>
<dbReference type="SMART" id="SM00710">
    <property type="entry name" value="PbH1"/>
    <property type="match status" value="8"/>
</dbReference>
<keyword evidence="6" id="KW-0106">Calcium</keyword>
<sequence length="496" mass="55709">MTRYISLFFFFITLATIAQTVAQPRELFVSLTGNDANPGTQEKPLRSIQRAVDRLGPGETVTLLEGTYDLDAPITITVKGTVDGWVTLRGAEGAKVILDGLNFNIPDSGIYPRNNGLIQIERAAYVRVRNIHVRNSRRAGINIQESHHIDVVNCISENSLSPGIAAWQRCEYIRVLGNTVINANDMKMSWTPYTGHEAPHEAISMAGPHHFEVAWNHVYDCRKEGIDVKETASFGTVHHNYVHDCDRQGLYIDAWFGQLAHIEMYHNVVHGCESGIAISSEDGPNTKNLKIHHNLVYNNRATGIFFSRWGIDNMREHVAIYNNTFYRNGWGKDFTGDPQYWLSGGCYLFSTNLRDVRISNNIFAHNFPFEIGHTARFKDGWAVSQAIDISRNLIQDINTIDYPIYLHTWLKDSVYSITGTHAILADPLFENPAEGDFRLKESTPAKDGAGKNLGAFPEGTQESFWWKSNFPPVIDIENYLPGQPSTPVGRGKANTQ</sequence>
<evidence type="ECO:0000259" key="10">
    <source>
        <dbReference type="Pfam" id="PF13229"/>
    </source>
</evidence>
<feature type="chain" id="PRO_5047440009" description="Right handed beta helix domain-containing protein" evidence="9">
    <location>
        <begin position="19"/>
        <end position="496"/>
    </location>
</feature>
<dbReference type="InterPro" id="IPR011050">
    <property type="entry name" value="Pectin_lyase_fold/virulence"/>
</dbReference>
<evidence type="ECO:0000256" key="4">
    <source>
        <dbReference type="ARBA" id="ARBA00022723"/>
    </source>
</evidence>
<keyword evidence="4" id="KW-0479">Metal-binding</keyword>
<keyword evidence="5 9" id="KW-0732">Signal</keyword>
<evidence type="ECO:0000313" key="11">
    <source>
        <dbReference type="EMBL" id="GGC13001.1"/>
    </source>
</evidence>
<accession>A0ABQ1KX25</accession>
<organism evidence="11 12">
    <name type="scientific">Parapedobacter defluvii</name>
    <dbReference type="NCBI Taxonomy" id="2045106"/>
    <lineage>
        <taxon>Bacteria</taxon>
        <taxon>Pseudomonadati</taxon>
        <taxon>Bacteroidota</taxon>
        <taxon>Sphingobacteriia</taxon>
        <taxon>Sphingobacteriales</taxon>
        <taxon>Sphingobacteriaceae</taxon>
        <taxon>Parapedobacter</taxon>
    </lineage>
</organism>
<comment type="cofactor">
    <cofactor evidence="1">
        <name>Ca(2+)</name>
        <dbReference type="ChEBI" id="CHEBI:29108"/>
    </cofactor>
</comment>
<dbReference type="Proteomes" id="UP000597338">
    <property type="component" value="Unassembled WGS sequence"/>
</dbReference>
<keyword evidence="3" id="KW-0964">Secreted</keyword>
<dbReference type="Pfam" id="PF13229">
    <property type="entry name" value="Beta_helix"/>
    <property type="match status" value="1"/>
</dbReference>
<name>A0ABQ1KX25_9SPHI</name>
<dbReference type="PANTHER" id="PTHR40088:SF1">
    <property type="entry name" value="PECTATE LYASE PEL9"/>
    <property type="match status" value="1"/>
</dbReference>
<evidence type="ECO:0000256" key="7">
    <source>
        <dbReference type="ARBA" id="ARBA00023239"/>
    </source>
</evidence>
<evidence type="ECO:0000256" key="5">
    <source>
        <dbReference type="ARBA" id="ARBA00022729"/>
    </source>
</evidence>
<dbReference type="Gene3D" id="2.160.20.10">
    <property type="entry name" value="Single-stranded right-handed beta-helix, Pectin lyase-like"/>
    <property type="match status" value="1"/>
</dbReference>
<dbReference type="PANTHER" id="PTHR40088">
    <property type="entry name" value="PECTATE LYASE (EUROFUNG)"/>
    <property type="match status" value="1"/>
</dbReference>
<dbReference type="RefSeq" id="WP_188746264.1">
    <property type="nucleotide sequence ID" value="NZ_BMIK01000001.1"/>
</dbReference>
<evidence type="ECO:0000256" key="1">
    <source>
        <dbReference type="ARBA" id="ARBA00001913"/>
    </source>
</evidence>
<evidence type="ECO:0000256" key="6">
    <source>
        <dbReference type="ARBA" id="ARBA00022837"/>
    </source>
</evidence>
<evidence type="ECO:0000313" key="12">
    <source>
        <dbReference type="Proteomes" id="UP000597338"/>
    </source>
</evidence>
<dbReference type="InterPro" id="IPR052052">
    <property type="entry name" value="Polysaccharide_Lyase_9"/>
</dbReference>
<dbReference type="EMBL" id="BMIK01000001">
    <property type="protein sequence ID" value="GGC13001.1"/>
    <property type="molecule type" value="Genomic_DNA"/>
</dbReference>
<feature type="signal peptide" evidence="9">
    <location>
        <begin position="1"/>
        <end position="18"/>
    </location>
</feature>
<feature type="domain" description="Right handed beta helix" evidence="10">
    <location>
        <begin position="118"/>
        <end position="283"/>
    </location>
</feature>
<dbReference type="InterPro" id="IPR012334">
    <property type="entry name" value="Pectin_lyas_fold"/>
</dbReference>
<gene>
    <name evidence="11" type="ORF">GCM10011386_00790</name>
</gene>
<keyword evidence="12" id="KW-1185">Reference proteome</keyword>
<protein>
    <recommendedName>
        <fullName evidence="10">Right handed beta helix domain-containing protein</fullName>
    </recommendedName>
</protein>
<dbReference type="InterPro" id="IPR039448">
    <property type="entry name" value="Beta_helix"/>
</dbReference>
<evidence type="ECO:0000256" key="9">
    <source>
        <dbReference type="SAM" id="SignalP"/>
    </source>
</evidence>
<comment type="similarity">
    <text evidence="8">Belongs to the polysaccharide lyase 9 family.</text>
</comment>
<evidence type="ECO:0000256" key="2">
    <source>
        <dbReference type="ARBA" id="ARBA00004613"/>
    </source>
</evidence>
<evidence type="ECO:0000256" key="8">
    <source>
        <dbReference type="ARBA" id="ARBA00038263"/>
    </source>
</evidence>
<dbReference type="InterPro" id="IPR006626">
    <property type="entry name" value="PbH1"/>
</dbReference>
<comment type="subcellular location">
    <subcellularLocation>
        <location evidence="2">Secreted</location>
    </subcellularLocation>
</comment>
<keyword evidence="7" id="KW-0456">Lyase</keyword>
<dbReference type="SUPFAM" id="SSF51126">
    <property type="entry name" value="Pectin lyase-like"/>
    <property type="match status" value="1"/>
</dbReference>